<dbReference type="AlphaFoldDB" id="A0A396JHM0"/>
<evidence type="ECO:0000256" key="1">
    <source>
        <dbReference type="SAM" id="Phobius"/>
    </source>
</evidence>
<dbReference type="Gramene" id="rna3">
    <property type="protein sequence ID" value="RHN76644.1"/>
    <property type="gene ID" value="gene3"/>
</dbReference>
<organism evidence="2">
    <name type="scientific">Medicago truncatula</name>
    <name type="common">Barrel medic</name>
    <name type="synonym">Medicago tribuloides</name>
    <dbReference type="NCBI Taxonomy" id="3880"/>
    <lineage>
        <taxon>Eukaryota</taxon>
        <taxon>Viridiplantae</taxon>
        <taxon>Streptophyta</taxon>
        <taxon>Embryophyta</taxon>
        <taxon>Tracheophyta</taxon>
        <taxon>Spermatophyta</taxon>
        <taxon>Magnoliopsida</taxon>
        <taxon>eudicotyledons</taxon>
        <taxon>Gunneridae</taxon>
        <taxon>Pentapetalae</taxon>
        <taxon>rosids</taxon>
        <taxon>fabids</taxon>
        <taxon>Fabales</taxon>
        <taxon>Fabaceae</taxon>
        <taxon>Papilionoideae</taxon>
        <taxon>50 kb inversion clade</taxon>
        <taxon>NPAAA clade</taxon>
        <taxon>Hologalegina</taxon>
        <taxon>IRL clade</taxon>
        <taxon>Trifolieae</taxon>
        <taxon>Medicago</taxon>
    </lineage>
</organism>
<evidence type="ECO:0008006" key="3">
    <source>
        <dbReference type="Google" id="ProtNLM"/>
    </source>
</evidence>
<keyword evidence="1" id="KW-0812">Transmembrane</keyword>
<reference evidence="2" key="1">
    <citation type="journal article" date="2018" name="Nat. Plants">
        <title>Whole-genome landscape of Medicago truncatula symbiotic genes.</title>
        <authorList>
            <person name="Pecrix Y."/>
            <person name="Gamas P."/>
            <person name="Carrere S."/>
        </authorList>
    </citation>
    <scope>NUCLEOTIDE SEQUENCE</scope>
    <source>
        <tissue evidence="2">Leaves</tissue>
    </source>
</reference>
<dbReference type="Proteomes" id="UP000265566">
    <property type="component" value="Chromosome 1"/>
</dbReference>
<keyword evidence="1" id="KW-0472">Membrane</keyword>
<accession>A0A396JHM0</accession>
<protein>
    <recommendedName>
        <fullName evidence="3">Transmembrane protein</fullName>
    </recommendedName>
</protein>
<evidence type="ECO:0000313" key="2">
    <source>
        <dbReference type="EMBL" id="RHN76644.1"/>
    </source>
</evidence>
<gene>
    <name evidence="2" type="ORF">MtrunA17_Chr1g0146131</name>
</gene>
<feature type="transmembrane region" description="Helical" evidence="1">
    <location>
        <begin position="12"/>
        <end position="32"/>
    </location>
</feature>
<comment type="caution">
    <text evidence="2">The sequence shown here is derived from an EMBL/GenBank/DDBJ whole genome shotgun (WGS) entry which is preliminary data.</text>
</comment>
<name>A0A396JHM0_MEDTR</name>
<keyword evidence="1" id="KW-1133">Transmembrane helix</keyword>
<proteinExistence type="predicted"/>
<dbReference type="EMBL" id="PSQE01000001">
    <property type="protein sequence ID" value="RHN76644.1"/>
    <property type="molecule type" value="Genomic_DNA"/>
</dbReference>
<sequence length="67" mass="7394">MIFLNPSHSHIHVLILGGLCTFVLVVQFSGIMHGAKIQNDWLLVKGGKVSRIMHSSTIITHESKLTT</sequence>